<feature type="region of interest" description="Disordered" evidence="9">
    <location>
        <begin position="347"/>
        <end position="401"/>
    </location>
</feature>
<feature type="region of interest" description="Disordered" evidence="9">
    <location>
        <begin position="675"/>
        <end position="698"/>
    </location>
</feature>
<dbReference type="EMBL" id="ASSY01000007">
    <property type="protein sequence ID" value="EOS51383.1"/>
    <property type="molecule type" value="Genomic_DNA"/>
</dbReference>
<evidence type="ECO:0000256" key="2">
    <source>
        <dbReference type="ARBA" id="ARBA00022448"/>
    </source>
</evidence>
<feature type="domain" description="ABC transporter" evidence="11">
    <location>
        <begin position="405"/>
        <end position="640"/>
    </location>
</feature>
<feature type="transmembrane region" description="Helical" evidence="10">
    <location>
        <begin position="255"/>
        <end position="280"/>
    </location>
</feature>
<evidence type="ECO:0000256" key="6">
    <source>
        <dbReference type="ARBA" id="ARBA00022840"/>
    </source>
</evidence>
<dbReference type="InterPro" id="IPR036640">
    <property type="entry name" value="ABC1_TM_sf"/>
</dbReference>
<proteinExistence type="predicted"/>
<feature type="domain" description="ABC transmembrane type-1" evidence="12">
    <location>
        <begin position="15"/>
        <end position="318"/>
    </location>
</feature>
<evidence type="ECO:0000256" key="7">
    <source>
        <dbReference type="ARBA" id="ARBA00022989"/>
    </source>
</evidence>
<dbReference type="Pfam" id="PF00005">
    <property type="entry name" value="ABC_tran"/>
    <property type="match status" value="1"/>
</dbReference>
<dbReference type="SUPFAM" id="SSF52540">
    <property type="entry name" value="P-loop containing nucleoside triphosphate hydrolases"/>
    <property type="match status" value="1"/>
</dbReference>
<dbReference type="STRING" id="1235794.C811_00782"/>
<dbReference type="GO" id="GO:0005886">
    <property type="term" value="C:plasma membrane"/>
    <property type="evidence" value="ECO:0007669"/>
    <property type="project" value="UniProtKB-SubCell"/>
</dbReference>
<dbReference type="PATRIC" id="fig|1235794.3.peg.765"/>
<keyword evidence="14" id="KW-1185">Reference proteome</keyword>
<keyword evidence="3" id="KW-1003">Cell membrane</keyword>
<dbReference type="PROSITE" id="PS50893">
    <property type="entry name" value="ABC_TRANSPORTER_2"/>
    <property type="match status" value="1"/>
</dbReference>
<evidence type="ECO:0000256" key="8">
    <source>
        <dbReference type="ARBA" id="ARBA00023136"/>
    </source>
</evidence>
<feature type="transmembrane region" description="Helical" evidence="10">
    <location>
        <begin position="77"/>
        <end position="97"/>
    </location>
</feature>
<evidence type="ECO:0000259" key="12">
    <source>
        <dbReference type="PROSITE" id="PS50929"/>
    </source>
</evidence>
<comment type="caution">
    <text evidence="13">The sequence shown here is derived from an EMBL/GenBank/DDBJ whole genome shotgun (WGS) entry which is preliminary data.</text>
</comment>
<evidence type="ECO:0000313" key="13">
    <source>
        <dbReference type="EMBL" id="EOS51383.1"/>
    </source>
</evidence>
<keyword evidence="7 10" id="KW-1133">Transmembrane helix</keyword>
<dbReference type="PROSITE" id="PS50929">
    <property type="entry name" value="ABC_TM1F"/>
    <property type="match status" value="1"/>
</dbReference>
<evidence type="ECO:0000256" key="9">
    <source>
        <dbReference type="SAM" id="MobiDB-lite"/>
    </source>
</evidence>
<gene>
    <name evidence="13" type="ORF">C811_00782</name>
</gene>
<dbReference type="Gene3D" id="1.20.1560.10">
    <property type="entry name" value="ABC transporter type 1, transmembrane domain"/>
    <property type="match status" value="1"/>
</dbReference>
<dbReference type="RefSeq" id="WP_016309006.1">
    <property type="nucleotide sequence ID" value="NZ_KE159646.1"/>
</dbReference>
<dbReference type="InterPro" id="IPR011527">
    <property type="entry name" value="ABC1_TM_dom"/>
</dbReference>
<dbReference type="SMART" id="SM00382">
    <property type="entry name" value="AAA"/>
    <property type="match status" value="1"/>
</dbReference>
<dbReference type="InterPro" id="IPR003439">
    <property type="entry name" value="ABC_transporter-like_ATP-bd"/>
</dbReference>
<feature type="transmembrane region" description="Helical" evidence="10">
    <location>
        <begin position="292"/>
        <end position="316"/>
    </location>
</feature>
<dbReference type="Pfam" id="PF00664">
    <property type="entry name" value="ABC_membrane"/>
    <property type="match status" value="1"/>
</dbReference>
<evidence type="ECO:0008006" key="15">
    <source>
        <dbReference type="Google" id="ProtNLM"/>
    </source>
</evidence>
<dbReference type="SUPFAM" id="SSF90123">
    <property type="entry name" value="ABC transporter transmembrane region"/>
    <property type="match status" value="1"/>
</dbReference>
<dbReference type="FunFam" id="3.40.50.300:FF:000854">
    <property type="entry name" value="Multidrug ABC transporter ATP-binding protein"/>
    <property type="match status" value="1"/>
</dbReference>
<name>R9KYM9_9ACTN</name>
<keyword evidence="8 10" id="KW-0472">Membrane</keyword>
<dbReference type="OrthoDB" id="9806127at2"/>
<keyword evidence="2" id="KW-0813">Transport</keyword>
<dbReference type="PANTHER" id="PTHR43394">
    <property type="entry name" value="ATP-DEPENDENT PERMEASE MDL1, MITOCHONDRIAL"/>
    <property type="match status" value="1"/>
</dbReference>
<dbReference type="GO" id="GO:0005524">
    <property type="term" value="F:ATP binding"/>
    <property type="evidence" value="ECO:0007669"/>
    <property type="project" value="UniProtKB-KW"/>
</dbReference>
<dbReference type="HOGENOM" id="CLU_000604_84_3_11"/>
<keyword evidence="6" id="KW-0067">ATP-binding</keyword>
<keyword evidence="4 10" id="KW-0812">Transmembrane</keyword>
<evidence type="ECO:0000313" key="14">
    <source>
        <dbReference type="Proteomes" id="UP000014204"/>
    </source>
</evidence>
<evidence type="ECO:0000256" key="1">
    <source>
        <dbReference type="ARBA" id="ARBA00004651"/>
    </source>
</evidence>
<organism evidence="13 14">
    <name type="scientific">Adlercreutzia caecimuris B7</name>
    <dbReference type="NCBI Taxonomy" id="1235794"/>
    <lineage>
        <taxon>Bacteria</taxon>
        <taxon>Bacillati</taxon>
        <taxon>Actinomycetota</taxon>
        <taxon>Coriobacteriia</taxon>
        <taxon>Eggerthellales</taxon>
        <taxon>Eggerthellaceae</taxon>
        <taxon>Adlercreutzia</taxon>
    </lineage>
</organism>
<dbReference type="PROSITE" id="PS00211">
    <property type="entry name" value="ABC_TRANSPORTER_1"/>
    <property type="match status" value="1"/>
</dbReference>
<evidence type="ECO:0000256" key="5">
    <source>
        <dbReference type="ARBA" id="ARBA00022741"/>
    </source>
</evidence>
<feature type="compositionally biased region" description="Low complexity" evidence="9">
    <location>
        <begin position="675"/>
        <end position="691"/>
    </location>
</feature>
<evidence type="ECO:0000256" key="10">
    <source>
        <dbReference type="SAM" id="Phobius"/>
    </source>
</evidence>
<dbReference type="PANTHER" id="PTHR43394:SF1">
    <property type="entry name" value="ATP-BINDING CASSETTE SUB-FAMILY B MEMBER 10, MITOCHONDRIAL"/>
    <property type="match status" value="1"/>
</dbReference>
<dbReference type="GO" id="GO:0016887">
    <property type="term" value="F:ATP hydrolysis activity"/>
    <property type="evidence" value="ECO:0007669"/>
    <property type="project" value="InterPro"/>
</dbReference>
<dbReference type="Gene3D" id="3.40.50.300">
    <property type="entry name" value="P-loop containing nucleotide triphosphate hydrolases"/>
    <property type="match status" value="1"/>
</dbReference>
<dbReference type="InterPro" id="IPR039421">
    <property type="entry name" value="Type_1_exporter"/>
</dbReference>
<dbReference type="InterPro" id="IPR003593">
    <property type="entry name" value="AAA+_ATPase"/>
</dbReference>
<protein>
    <recommendedName>
        <fullName evidence="15">ATP-binding cassette, subfamily B, bacterial</fullName>
    </recommendedName>
</protein>
<dbReference type="GeneID" id="82189610"/>
<sequence length="698" mass="72897">MGVIRFLGQHKGAVALVVVLLALKAVCDLALPVFTSQIVDVGIAQSGVEDVGVLEGYRAAGVDLLPIQMAYLARTGLAMLAVAAAAMVLDVAVSFVASRTGAAIGRDLRSQLFGRIVAFSDAEINRFSAASLITRGTNDVVLIQNVCTMMLRMVLYAPILAIGGVVMVMATNPQLGWIVVVAVAAVFAVIAVLFRLTLPRFKIMQKLIDRVNLVAREMLTGLSVVRAFNRDGYEEARFDDASRRLMRTQLFTNRAMAFMMPSMMLVMNLTSVAIVWFGAGAVGGGTLQTGDLIAFITYAMVIIMGCLMMGMISIMLPRADVAAQRIREVLACEIAVRDPEDAAAEGAAAKGAANSDRQAPGCGVPSRADSAANGTARWAVPPSEDLPEHVGAPHPDAGGTGGARIEFRHVSFRYEDDTADVLHDVSFTAEPGQVVAIVGSTGSGKSTVVKLAERFYDVCEGAVLVDGVDVRAWRQADLRANFGYVPQKAFLFSGTVRSNIAYGDEAAGEEAVRAALAAAEALSFVEERDEGLDAPISQGGANVSGGQRQRLAMARALVRRPRAYLFDDSFSALDYATDARVRAALASYAADATQIIVAQRISTVLSADRIVVLDEGRVAGVGTHGELMAGCAAYREIALSQLSEEELAAGCASATAADAGAAAATETVASAEMAATAGTGSDATEAAAAAEGGEGGAR</sequence>
<reference evidence="13 14" key="1">
    <citation type="submission" date="2013-04" db="EMBL/GenBank/DDBJ databases">
        <title>The Genome Sequence of Enterorhabdus caecimuris B7.</title>
        <authorList>
            <consortium name="The Broad Institute Genomics Platform"/>
            <consortium name="The Broad Institute Genome Sequencing Center for Infectious Disease"/>
            <person name="Earl A."/>
            <person name="Xavier R."/>
            <person name="Elson C."/>
            <person name="Duck W."/>
            <person name="Walker B."/>
            <person name="Young S."/>
            <person name="Zeng Q."/>
            <person name="Gargeya S."/>
            <person name="Fitzgerald M."/>
            <person name="Haas B."/>
            <person name="Abouelleil A."/>
            <person name="Allen A.W."/>
            <person name="Alvarado L."/>
            <person name="Arachchi H.M."/>
            <person name="Berlin A.M."/>
            <person name="Chapman S.B."/>
            <person name="Gainer-Dewar J."/>
            <person name="Goldberg J."/>
            <person name="Griggs A."/>
            <person name="Gujja S."/>
            <person name="Hansen M."/>
            <person name="Howarth C."/>
            <person name="Imamovic A."/>
            <person name="Ireland A."/>
            <person name="Larimer J."/>
            <person name="McCowan C."/>
            <person name="Murphy C."/>
            <person name="Pearson M."/>
            <person name="Poon T.W."/>
            <person name="Priest M."/>
            <person name="Roberts A."/>
            <person name="Saif S."/>
            <person name="Shea T."/>
            <person name="Sisk P."/>
            <person name="Sykes S."/>
            <person name="Wortman J."/>
            <person name="Nusbaum C."/>
            <person name="Birren B."/>
        </authorList>
    </citation>
    <scope>NUCLEOTIDE SEQUENCE [LARGE SCALE GENOMIC DNA]</scope>
    <source>
        <strain evidence="13 14">B7</strain>
    </source>
</reference>
<feature type="transmembrane region" description="Helical" evidence="10">
    <location>
        <begin position="177"/>
        <end position="198"/>
    </location>
</feature>
<evidence type="ECO:0000256" key="4">
    <source>
        <dbReference type="ARBA" id="ARBA00022692"/>
    </source>
</evidence>
<dbReference type="InterPro" id="IPR027417">
    <property type="entry name" value="P-loop_NTPase"/>
</dbReference>
<dbReference type="AlphaFoldDB" id="R9KYM9"/>
<dbReference type="InterPro" id="IPR017871">
    <property type="entry name" value="ABC_transporter-like_CS"/>
</dbReference>
<evidence type="ECO:0000259" key="11">
    <source>
        <dbReference type="PROSITE" id="PS50893"/>
    </source>
</evidence>
<dbReference type="Proteomes" id="UP000014204">
    <property type="component" value="Unassembled WGS sequence"/>
</dbReference>
<evidence type="ECO:0000256" key="3">
    <source>
        <dbReference type="ARBA" id="ARBA00022475"/>
    </source>
</evidence>
<comment type="subcellular location">
    <subcellularLocation>
        <location evidence="1">Cell membrane</location>
        <topology evidence="1">Multi-pass membrane protein</topology>
    </subcellularLocation>
</comment>
<feature type="transmembrane region" description="Helical" evidence="10">
    <location>
        <begin position="153"/>
        <end position="171"/>
    </location>
</feature>
<dbReference type="CDD" id="cd18548">
    <property type="entry name" value="ABC_6TM_Tm287_like"/>
    <property type="match status" value="1"/>
</dbReference>
<accession>R9KYM9</accession>
<dbReference type="eggNOG" id="COG1132">
    <property type="taxonomic scope" value="Bacteria"/>
</dbReference>
<keyword evidence="5" id="KW-0547">Nucleotide-binding</keyword>
<dbReference type="GO" id="GO:0015421">
    <property type="term" value="F:ABC-type oligopeptide transporter activity"/>
    <property type="evidence" value="ECO:0007669"/>
    <property type="project" value="TreeGrafter"/>
</dbReference>